<feature type="transmembrane region" description="Helical" evidence="1">
    <location>
        <begin position="126"/>
        <end position="146"/>
    </location>
</feature>
<keyword evidence="1" id="KW-0812">Transmembrane</keyword>
<proteinExistence type="predicted"/>
<reference evidence="2" key="1">
    <citation type="submission" date="2022-09" db="EMBL/GenBank/DDBJ databases">
        <title>Fusarium specimens isolated from Avocado Roots.</title>
        <authorList>
            <person name="Stajich J."/>
            <person name="Roper C."/>
            <person name="Heimlech-Rivalta G."/>
        </authorList>
    </citation>
    <scope>NUCLEOTIDE SEQUENCE</scope>
    <source>
        <strain evidence="2">CF00136</strain>
    </source>
</reference>
<protein>
    <submittedName>
        <fullName evidence="2">Uncharacterized protein</fullName>
    </submittedName>
</protein>
<feature type="transmembrane region" description="Helical" evidence="1">
    <location>
        <begin position="91"/>
        <end position="114"/>
    </location>
</feature>
<keyword evidence="1" id="KW-1133">Transmembrane helix</keyword>
<name>A0A9W8S4Z6_9HYPO</name>
<keyword evidence="3" id="KW-1185">Reference proteome</keyword>
<feature type="transmembrane region" description="Helical" evidence="1">
    <location>
        <begin position="166"/>
        <end position="187"/>
    </location>
</feature>
<organism evidence="2 3">
    <name type="scientific">Fusarium torreyae</name>
    <dbReference type="NCBI Taxonomy" id="1237075"/>
    <lineage>
        <taxon>Eukaryota</taxon>
        <taxon>Fungi</taxon>
        <taxon>Dikarya</taxon>
        <taxon>Ascomycota</taxon>
        <taxon>Pezizomycotina</taxon>
        <taxon>Sordariomycetes</taxon>
        <taxon>Hypocreomycetidae</taxon>
        <taxon>Hypocreales</taxon>
        <taxon>Nectriaceae</taxon>
        <taxon>Fusarium</taxon>
    </lineage>
</organism>
<dbReference type="OrthoDB" id="5092327at2759"/>
<evidence type="ECO:0000313" key="2">
    <source>
        <dbReference type="EMBL" id="KAJ4264913.1"/>
    </source>
</evidence>
<feature type="transmembrane region" description="Helical" evidence="1">
    <location>
        <begin position="21"/>
        <end position="45"/>
    </location>
</feature>
<accession>A0A9W8S4Z6</accession>
<dbReference type="Proteomes" id="UP001152049">
    <property type="component" value="Unassembled WGS sequence"/>
</dbReference>
<keyword evidence="1" id="KW-0472">Membrane</keyword>
<evidence type="ECO:0000313" key="3">
    <source>
        <dbReference type="Proteomes" id="UP001152049"/>
    </source>
</evidence>
<dbReference type="AlphaFoldDB" id="A0A9W8S4Z6"/>
<evidence type="ECO:0000256" key="1">
    <source>
        <dbReference type="SAM" id="Phobius"/>
    </source>
</evidence>
<sequence>MKTMKDLFKDDGFVSRAILQVFLAIFMVTNLVAAILTSVTARHFAEKHAAHFDDPTVQERLSWSIYLQWSDDGRRMVRNPAEYLSANSVPILFLAVLFFIAWFGTFLALLVLLTRGQLFRHHAAKYVFRVMAVITSIFLIVFYFGWSWSLSFEFPFDIHWGLGKKAIIAAHINLAIAVFITQLAAALDIPGDPVAGPNSRRPSSRA</sequence>
<dbReference type="EMBL" id="JAOQAZ010000007">
    <property type="protein sequence ID" value="KAJ4264913.1"/>
    <property type="molecule type" value="Genomic_DNA"/>
</dbReference>
<gene>
    <name evidence="2" type="ORF">NW762_005156</name>
</gene>
<comment type="caution">
    <text evidence="2">The sequence shown here is derived from an EMBL/GenBank/DDBJ whole genome shotgun (WGS) entry which is preliminary data.</text>
</comment>